<comment type="caution">
    <text evidence="1">The sequence shown here is derived from an EMBL/GenBank/DDBJ whole genome shotgun (WGS) entry which is preliminary data.</text>
</comment>
<evidence type="ECO:0000313" key="2">
    <source>
        <dbReference type="Proteomes" id="UP000245207"/>
    </source>
</evidence>
<dbReference type="GO" id="GO:0032259">
    <property type="term" value="P:methylation"/>
    <property type="evidence" value="ECO:0007669"/>
    <property type="project" value="UniProtKB-KW"/>
</dbReference>
<accession>A0A2U1QLJ1</accession>
<keyword evidence="2" id="KW-1185">Reference proteome</keyword>
<protein>
    <submittedName>
        <fullName evidence="1">Putative methyltransferase PMT5</fullName>
    </submittedName>
</protein>
<organism evidence="1 2">
    <name type="scientific">Artemisia annua</name>
    <name type="common">Sweet wormwood</name>
    <dbReference type="NCBI Taxonomy" id="35608"/>
    <lineage>
        <taxon>Eukaryota</taxon>
        <taxon>Viridiplantae</taxon>
        <taxon>Streptophyta</taxon>
        <taxon>Embryophyta</taxon>
        <taxon>Tracheophyta</taxon>
        <taxon>Spermatophyta</taxon>
        <taxon>Magnoliopsida</taxon>
        <taxon>eudicotyledons</taxon>
        <taxon>Gunneridae</taxon>
        <taxon>Pentapetalae</taxon>
        <taxon>asterids</taxon>
        <taxon>campanulids</taxon>
        <taxon>Asterales</taxon>
        <taxon>Asteraceae</taxon>
        <taxon>Asteroideae</taxon>
        <taxon>Anthemideae</taxon>
        <taxon>Artemisiinae</taxon>
        <taxon>Artemisia</taxon>
    </lineage>
</organism>
<reference evidence="1 2" key="1">
    <citation type="journal article" date="2018" name="Mol. Plant">
        <title>The genome of Artemisia annua provides insight into the evolution of Asteraceae family and artemisinin biosynthesis.</title>
        <authorList>
            <person name="Shen Q."/>
            <person name="Zhang L."/>
            <person name="Liao Z."/>
            <person name="Wang S."/>
            <person name="Yan T."/>
            <person name="Shi P."/>
            <person name="Liu M."/>
            <person name="Fu X."/>
            <person name="Pan Q."/>
            <person name="Wang Y."/>
            <person name="Lv Z."/>
            <person name="Lu X."/>
            <person name="Zhang F."/>
            <person name="Jiang W."/>
            <person name="Ma Y."/>
            <person name="Chen M."/>
            <person name="Hao X."/>
            <person name="Li L."/>
            <person name="Tang Y."/>
            <person name="Lv G."/>
            <person name="Zhou Y."/>
            <person name="Sun X."/>
            <person name="Brodelius P.E."/>
            <person name="Rose J.K.C."/>
            <person name="Tang K."/>
        </authorList>
    </citation>
    <scope>NUCLEOTIDE SEQUENCE [LARGE SCALE GENOMIC DNA]</scope>
    <source>
        <strain evidence="2">cv. Huhao1</strain>
        <tissue evidence="1">Leaf</tissue>
    </source>
</reference>
<name>A0A2U1QLJ1_ARTAN</name>
<proteinExistence type="predicted"/>
<dbReference type="OrthoDB" id="1909352at2759"/>
<gene>
    <name evidence="1" type="ORF">CTI12_AA014390</name>
</gene>
<keyword evidence="1" id="KW-0489">Methyltransferase</keyword>
<dbReference type="EMBL" id="PKPP01000046">
    <property type="protein sequence ID" value="PWA98865.1"/>
    <property type="molecule type" value="Genomic_DNA"/>
</dbReference>
<dbReference type="AlphaFoldDB" id="A0A2U1QLJ1"/>
<dbReference type="GO" id="GO:0008168">
    <property type="term" value="F:methyltransferase activity"/>
    <property type="evidence" value="ECO:0007669"/>
    <property type="project" value="UniProtKB-KW"/>
</dbReference>
<evidence type="ECO:0000313" key="1">
    <source>
        <dbReference type="EMBL" id="PWA98865.1"/>
    </source>
</evidence>
<dbReference type="Proteomes" id="UP000245207">
    <property type="component" value="Unassembled WGS sequence"/>
</dbReference>
<sequence length="113" mass="12848">MDEEARTPYFGGHQAFPIKQPFKSHMFTKQRAFVSPKKPYSRAFVSPKQLYSGAFISTKQQIQVHTVLVIGCGFGRFGAHLLSLKLMTVCFAAYDRVNYHFKYGGLLLKSKSH</sequence>
<keyword evidence="1" id="KW-0808">Transferase</keyword>